<dbReference type="RefSeq" id="XP_001878511.1">
    <property type="nucleotide sequence ID" value="XM_001878476.1"/>
</dbReference>
<dbReference type="STRING" id="486041.B0D338"/>
<feature type="region of interest" description="Disordered" evidence="1">
    <location>
        <begin position="164"/>
        <end position="232"/>
    </location>
</feature>
<dbReference type="Gene3D" id="2.30.29.30">
    <property type="entry name" value="Pleckstrin-homology domain (PH domain)/Phosphotyrosine-binding domain (PTB)"/>
    <property type="match status" value="1"/>
</dbReference>
<dbReference type="PROSITE" id="PS50196">
    <property type="entry name" value="RANBD1"/>
    <property type="match status" value="1"/>
</dbReference>
<reference evidence="3 4" key="1">
    <citation type="journal article" date="2008" name="Nature">
        <title>The genome of Laccaria bicolor provides insights into mycorrhizal symbiosis.</title>
        <authorList>
            <person name="Martin F."/>
            <person name="Aerts A."/>
            <person name="Ahren D."/>
            <person name="Brun A."/>
            <person name="Danchin E.G.J."/>
            <person name="Duchaussoy F."/>
            <person name="Gibon J."/>
            <person name="Kohler A."/>
            <person name="Lindquist E."/>
            <person name="Pereda V."/>
            <person name="Salamov A."/>
            <person name="Shapiro H.J."/>
            <person name="Wuyts J."/>
            <person name="Blaudez D."/>
            <person name="Buee M."/>
            <person name="Brokstein P."/>
            <person name="Canbaeck B."/>
            <person name="Cohen D."/>
            <person name="Courty P.E."/>
            <person name="Coutinho P.M."/>
            <person name="Delaruelle C."/>
            <person name="Detter J.C."/>
            <person name="Deveau A."/>
            <person name="DiFazio S."/>
            <person name="Duplessis S."/>
            <person name="Fraissinet-Tachet L."/>
            <person name="Lucic E."/>
            <person name="Frey-Klett P."/>
            <person name="Fourrey C."/>
            <person name="Feussner I."/>
            <person name="Gay G."/>
            <person name="Grimwood J."/>
            <person name="Hoegger P.J."/>
            <person name="Jain P."/>
            <person name="Kilaru S."/>
            <person name="Labbe J."/>
            <person name="Lin Y.C."/>
            <person name="Legue V."/>
            <person name="Le Tacon F."/>
            <person name="Marmeisse R."/>
            <person name="Melayah D."/>
            <person name="Montanini B."/>
            <person name="Muratet M."/>
            <person name="Nehls U."/>
            <person name="Niculita-Hirzel H."/>
            <person name="Oudot-Le Secq M.P."/>
            <person name="Peter M."/>
            <person name="Quesneville H."/>
            <person name="Rajashekar B."/>
            <person name="Reich M."/>
            <person name="Rouhier N."/>
            <person name="Schmutz J."/>
            <person name="Yin T."/>
            <person name="Chalot M."/>
            <person name="Henrissat B."/>
            <person name="Kuees U."/>
            <person name="Lucas S."/>
            <person name="Van de Peer Y."/>
            <person name="Podila G.K."/>
            <person name="Polle A."/>
            <person name="Pukkila P.J."/>
            <person name="Richardson P.M."/>
            <person name="Rouze P."/>
            <person name="Sanders I.R."/>
            <person name="Stajich J.E."/>
            <person name="Tunlid A."/>
            <person name="Tuskan G."/>
            <person name="Grigoriev I.V."/>
        </authorList>
    </citation>
    <scope>NUCLEOTIDE SEQUENCE [LARGE SCALE GENOMIC DNA]</scope>
    <source>
        <strain evidence="4">S238N-H82 / ATCC MYA-4686</strain>
    </source>
</reference>
<evidence type="ECO:0000256" key="1">
    <source>
        <dbReference type="SAM" id="MobiDB-lite"/>
    </source>
</evidence>
<evidence type="ECO:0000313" key="4">
    <source>
        <dbReference type="Proteomes" id="UP000001194"/>
    </source>
</evidence>
<dbReference type="AlphaFoldDB" id="B0D338"/>
<sequence length="518" mass="56039">MFPVSDFNFVVAGIATFAATVGYACSRRLSINFLDIPDSSVASAPTDLASKEAKMEVRVQDQERDSATEVVQDSPNASSQSRRNSLKRKVPHDGFDEPSPQDLGYPHNLVNIYPNKRSRTPSTDSDKNDAPTEAPKAEHSAISLAAMISDEDVDIPFVSEDPEPVVATPAAEPPRTPSPSLEESAPKAPPPQHPAPASPALPSKPLPATRPTTPQPSASFGSPNPSRGFASFAGSTSPFASFNKSQSPLKNSRSIWSANFEEEPSDASPSRLPDISKPSTLHVVPKKHAIAAVEPASKPATFTHITGEENEDVELELKGVKLYVKRGSKPFSDGMVGHIKLLSDKETLEERLLFRREPLWKISMNIRVKPTVRCTFDAEEGVVRLVLKESVGSQEAGSEAQSGAKEPTQEVVIYALKVMLEAGLQGVCRVAFAELALQTFQNCYANCCVINIIISLGVLVQHARQPGRSSTRLRDLSSVRGSTPYASPSIFDFIFYVVAFSRQPTITYLGFVCLLTPA</sequence>
<feature type="compositionally biased region" description="Pro residues" evidence="1">
    <location>
        <begin position="187"/>
        <end position="205"/>
    </location>
</feature>
<feature type="compositionally biased region" description="Basic and acidic residues" evidence="1">
    <location>
        <begin position="124"/>
        <end position="139"/>
    </location>
</feature>
<organism evidence="4">
    <name type="scientific">Laccaria bicolor (strain S238N-H82 / ATCC MYA-4686)</name>
    <name type="common">Bicoloured deceiver</name>
    <name type="synonym">Laccaria laccata var. bicolor</name>
    <dbReference type="NCBI Taxonomy" id="486041"/>
    <lineage>
        <taxon>Eukaryota</taxon>
        <taxon>Fungi</taxon>
        <taxon>Dikarya</taxon>
        <taxon>Basidiomycota</taxon>
        <taxon>Agaricomycotina</taxon>
        <taxon>Agaricomycetes</taxon>
        <taxon>Agaricomycetidae</taxon>
        <taxon>Agaricales</taxon>
        <taxon>Agaricineae</taxon>
        <taxon>Hydnangiaceae</taxon>
        <taxon>Laccaria</taxon>
    </lineage>
</organism>
<dbReference type="HOGENOM" id="CLU_607089_0_0_1"/>
<dbReference type="InterPro" id="IPR000156">
    <property type="entry name" value="Ran_bind_dom"/>
</dbReference>
<protein>
    <submittedName>
        <fullName evidence="3">Predicted protein</fullName>
    </submittedName>
</protein>
<proteinExistence type="predicted"/>
<dbReference type="InParanoid" id="B0D338"/>
<gene>
    <name evidence="3" type="ORF">LACBIDRAFT_315759</name>
</gene>
<keyword evidence="4" id="KW-1185">Reference proteome</keyword>
<feature type="compositionally biased region" description="Polar residues" evidence="1">
    <location>
        <begin position="69"/>
        <end position="83"/>
    </location>
</feature>
<dbReference type="InterPro" id="IPR011993">
    <property type="entry name" value="PH-like_dom_sf"/>
</dbReference>
<evidence type="ECO:0000313" key="3">
    <source>
        <dbReference type="EMBL" id="EDR11210.1"/>
    </source>
</evidence>
<dbReference type="OrthoDB" id="2357150at2759"/>
<dbReference type="Pfam" id="PF00638">
    <property type="entry name" value="Ran_BP1"/>
    <property type="match status" value="1"/>
</dbReference>
<dbReference type="GeneID" id="6073854"/>
<name>B0D338_LACBS</name>
<accession>B0D338</accession>
<dbReference type="KEGG" id="lbc:LACBIDRAFT_315759"/>
<feature type="compositionally biased region" description="Basic and acidic residues" evidence="1">
    <location>
        <begin position="49"/>
        <end position="67"/>
    </location>
</feature>
<dbReference type="Proteomes" id="UP000001194">
    <property type="component" value="Unassembled WGS sequence"/>
</dbReference>
<dbReference type="EMBL" id="DS547096">
    <property type="protein sequence ID" value="EDR11210.1"/>
    <property type="molecule type" value="Genomic_DNA"/>
</dbReference>
<feature type="compositionally biased region" description="Polar residues" evidence="1">
    <location>
        <begin position="210"/>
        <end position="225"/>
    </location>
</feature>
<feature type="domain" description="RanBD1" evidence="2">
    <location>
        <begin position="306"/>
        <end position="373"/>
    </location>
</feature>
<dbReference type="SUPFAM" id="SSF50729">
    <property type="entry name" value="PH domain-like"/>
    <property type="match status" value="1"/>
</dbReference>
<evidence type="ECO:0000259" key="2">
    <source>
        <dbReference type="PROSITE" id="PS50196"/>
    </source>
</evidence>
<feature type="region of interest" description="Disordered" evidence="1">
    <location>
        <begin position="47"/>
        <end position="139"/>
    </location>
</feature>